<accession>A0A1F5TPB7</accession>
<dbReference type="EMBL" id="MFGO01000020">
    <property type="protein sequence ID" value="OGF40803.1"/>
    <property type="molecule type" value="Genomic_DNA"/>
</dbReference>
<evidence type="ECO:0000313" key="2">
    <source>
        <dbReference type="Proteomes" id="UP000177579"/>
    </source>
</evidence>
<reference evidence="1 2" key="1">
    <citation type="journal article" date="2016" name="Nat. Commun.">
        <title>Thousands of microbial genomes shed light on interconnected biogeochemical processes in an aquifer system.</title>
        <authorList>
            <person name="Anantharaman K."/>
            <person name="Brown C.T."/>
            <person name="Hug L.A."/>
            <person name="Sharon I."/>
            <person name="Castelle C.J."/>
            <person name="Probst A.J."/>
            <person name="Thomas B.C."/>
            <person name="Singh A."/>
            <person name="Wilkins M.J."/>
            <person name="Karaoz U."/>
            <person name="Brodie E.L."/>
            <person name="Williams K.H."/>
            <person name="Hubbard S.S."/>
            <person name="Banfield J.F."/>
        </authorList>
    </citation>
    <scope>NUCLEOTIDE SEQUENCE [LARGE SCALE GENOMIC DNA]</scope>
</reference>
<name>A0A1F5TPB7_9BACT</name>
<comment type="caution">
    <text evidence="1">The sequence shown here is derived from an EMBL/GenBank/DDBJ whole genome shotgun (WGS) entry which is preliminary data.</text>
</comment>
<sequence length="143" mass="17253">MLDLLKNIYIFDVEMMGDCLEKLWNRYQDILSKEDCSWEEINEARAILYYLGHIFTEHIALESLERRIKFVEPEISIDDFLLAIDSNNEKILSIYKEDDKFNKLKNFYLLVKGIKNRVNQDGTYLDEETFNKKYDKLRPDDYF</sequence>
<proteinExistence type="predicted"/>
<gene>
    <name evidence="1" type="ORF">A2531_06840</name>
</gene>
<protein>
    <submittedName>
        <fullName evidence="1">Uncharacterized protein</fullName>
    </submittedName>
</protein>
<evidence type="ECO:0000313" key="1">
    <source>
        <dbReference type="EMBL" id="OGF40803.1"/>
    </source>
</evidence>
<dbReference type="Proteomes" id="UP000177579">
    <property type="component" value="Unassembled WGS sequence"/>
</dbReference>
<organism evidence="1 2">
    <name type="scientific">Candidatus Falkowbacteria bacterium RIFOXYD2_FULL_34_120</name>
    <dbReference type="NCBI Taxonomy" id="1798007"/>
    <lineage>
        <taxon>Bacteria</taxon>
        <taxon>Candidatus Falkowiibacteriota</taxon>
    </lineage>
</organism>
<dbReference type="AlphaFoldDB" id="A0A1F5TPB7"/>